<dbReference type="GO" id="GO:0097745">
    <property type="term" value="P:mitochondrial tRNA 5'-end processing"/>
    <property type="evidence" value="ECO:0007669"/>
    <property type="project" value="TreeGrafter"/>
</dbReference>
<dbReference type="WBParaSite" id="Pan_g9891.t1">
    <property type="protein sequence ID" value="Pan_g9891.t1"/>
    <property type="gene ID" value="Pan_g9891"/>
</dbReference>
<keyword evidence="2" id="KW-0808">Transferase</keyword>
<evidence type="ECO:0000259" key="4">
    <source>
        <dbReference type="PROSITE" id="PS51675"/>
    </source>
</evidence>
<dbReference type="PANTHER" id="PTHR13563:SF12">
    <property type="entry name" value="PROTEIN CBG09110"/>
    <property type="match status" value="1"/>
</dbReference>
<keyword evidence="3" id="KW-0949">S-adenosyl-L-methionine</keyword>
<dbReference type="Proteomes" id="UP000492821">
    <property type="component" value="Unassembled WGS sequence"/>
</dbReference>
<dbReference type="PANTHER" id="PTHR13563">
    <property type="entry name" value="TRNA (GUANINE-9-) METHYLTRANSFERASE"/>
    <property type="match status" value="1"/>
</dbReference>
<dbReference type="GO" id="GO:0008168">
    <property type="term" value="F:methyltransferase activity"/>
    <property type="evidence" value="ECO:0007669"/>
    <property type="project" value="UniProtKB-KW"/>
</dbReference>
<dbReference type="PROSITE" id="PS51675">
    <property type="entry name" value="SAM_MT_TRM10"/>
    <property type="match status" value="1"/>
</dbReference>
<dbReference type="AlphaFoldDB" id="A0A7E4WDU0"/>
<dbReference type="GO" id="GO:0070131">
    <property type="term" value="P:positive regulation of mitochondrial translation"/>
    <property type="evidence" value="ECO:0007669"/>
    <property type="project" value="TreeGrafter"/>
</dbReference>
<evidence type="ECO:0000256" key="2">
    <source>
        <dbReference type="ARBA" id="ARBA00022679"/>
    </source>
</evidence>
<keyword evidence="5" id="KW-1185">Reference proteome</keyword>
<feature type="domain" description="SAM-dependent MTase TRM10-type" evidence="4">
    <location>
        <begin position="135"/>
        <end position="333"/>
    </location>
</feature>
<dbReference type="GO" id="GO:0000049">
    <property type="term" value="F:tRNA binding"/>
    <property type="evidence" value="ECO:0007669"/>
    <property type="project" value="TreeGrafter"/>
</dbReference>
<name>A0A7E4WDU0_PANRE</name>
<dbReference type="GO" id="GO:0005654">
    <property type="term" value="C:nucleoplasm"/>
    <property type="evidence" value="ECO:0007669"/>
    <property type="project" value="TreeGrafter"/>
</dbReference>
<dbReference type="InterPro" id="IPR007356">
    <property type="entry name" value="tRNA_m1G_MeTrfase_euk"/>
</dbReference>
<dbReference type="InterPro" id="IPR038459">
    <property type="entry name" value="MT_TRM10-typ_sf"/>
</dbReference>
<proteinExistence type="predicted"/>
<evidence type="ECO:0000313" key="6">
    <source>
        <dbReference type="WBParaSite" id="Pan_g9891.t1"/>
    </source>
</evidence>
<evidence type="ECO:0000313" key="5">
    <source>
        <dbReference type="Proteomes" id="UP000492821"/>
    </source>
</evidence>
<organism evidence="5 6">
    <name type="scientific">Panagrellus redivivus</name>
    <name type="common">Microworm</name>
    <dbReference type="NCBI Taxonomy" id="6233"/>
    <lineage>
        <taxon>Eukaryota</taxon>
        <taxon>Metazoa</taxon>
        <taxon>Ecdysozoa</taxon>
        <taxon>Nematoda</taxon>
        <taxon>Chromadorea</taxon>
        <taxon>Rhabditida</taxon>
        <taxon>Tylenchina</taxon>
        <taxon>Panagrolaimomorpha</taxon>
        <taxon>Panagrolaimoidea</taxon>
        <taxon>Panagrolaimidae</taxon>
        <taxon>Panagrellus</taxon>
    </lineage>
</organism>
<reference evidence="5" key="1">
    <citation type="journal article" date="2013" name="Genetics">
        <title>The draft genome and transcriptome of Panagrellus redivivus are shaped by the harsh demands of a free-living lifestyle.</title>
        <authorList>
            <person name="Srinivasan J."/>
            <person name="Dillman A.R."/>
            <person name="Macchietto M.G."/>
            <person name="Heikkinen L."/>
            <person name="Lakso M."/>
            <person name="Fracchia K.M."/>
            <person name="Antoshechkin I."/>
            <person name="Mortazavi A."/>
            <person name="Wong G."/>
            <person name="Sternberg P.W."/>
        </authorList>
    </citation>
    <scope>NUCLEOTIDE SEQUENCE [LARGE SCALE GENOMIC DNA]</scope>
    <source>
        <strain evidence="5">MT8872</strain>
    </source>
</reference>
<dbReference type="Gene3D" id="3.40.1280.30">
    <property type="match status" value="1"/>
</dbReference>
<accession>A0A7E4WDU0</accession>
<dbReference type="InterPro" id="IPR028564">
    <property type="entry name" value="MT_TRM10-typ"/>
</dbReference>
<keyword evidence="1" id="KW-0489">Methyltransferase</keyword>
<evidence type="ECO:0000256" key="1">
    <source>
        <dbReference type="ARBA" id="ARBA00022603"/>
    </source>
</evidence>
<reference evidence="6" key="2">
    <citation type="submission" date="2020-10" db="UniProtKB">
        <authorList>
            <consortium name="WormBaseParasite"/>
        </authorList>
    </citation>
    <scope>IDENTIFICATION</scope>
</reference>
<protein>
    <submittedName>
        <fullName evidence="6">SAM-dependent MTase TRM10-type domain-containing protein</fullName>
    </submittedName>
</protein>
<evidence type="ECO:0000256" key="3">
    <source>
        <dbReference type="ARBA" id="ARBA00022691"/>
    </source>
</evidence>
<dbReference type="GO" id="GO:0032259">
    <property type="term" value="P:methylation"/>
    <property type="evidence" value="ECO:0007669"/>
    <property type="project" value="UniProtKB-KW"/>
</dbReference>
<dbReference type="GO" id="GO:0005739">
    <property type="term" value="C:mitochondrion"/>
    <property type="evidence" value="ECO:0007669"/>
    <property type="project" value="TreeGrafter"/>
</dbReference>
<sequence>MATRKFIPPPTLLARLSKSKEAPRQMAQLERIQKELEFVDYFHDKCPKELTEKHWYNLLQTKTVGERVSMLEFIALTERRQAADDQKRAETKAAFQAELEARKQSYAAGNIEYGPGMYSLMLNPFRSEKNINHVQGARQARTRILADAPRIAFDCQFFENMSIQDASKMGAQVQLCLNENDVTADNPLHLEFINLDRRRPHTQKVLNYHIGYLNQKYAEQRIMPDEYPNMPFKYGDKEIFYVSKHARRVFEGPLPDKRIILPVTFDRNHESIHTARRYKFTPIYLPVRKYVKWEAGSFYMPLPNILRALREVAATGDWATAIEKNIAHRHKQSIEERREKLGALYDYKQAQLRARQDIVKLIEENVNKAAANS</sequence>